<dbReference type="InterPro" id="IPR036259">
    <property type="entry name" value="MFS_trans_sf"/>
</dbReference>
<dbReference type="Pfam" id="PF07690">
    <property type="entry name" value="MFS_1"/>
    <property type="match status" value="1"/>
</dbReference>
<keyword evidence="2" id="KW-1133">Transmembrane helix</keyword>
<comment type="caution">
    <text evidence="3">The sequence shown here is derived from an EMBL/GenBank/DDBJ whole genome shotgun (WGS) entry which is preliminary data.</text>
</comment>
<sequence>MDFASYRQLLALAPVRRLLLIAMIARIPHAAAGVLLTLHVVATLHLSYAAAGSVAAAITVGMALGAPWRGRQVDILGLRRALIPSVIAEVAVWSVAPFLNYQLLVVAAVIGGLFAVPIFSVVRQALGVMVPAGQRRTAYALDSMGAEITFMVGPAAGVVLATTLHTAAGLVIIGVASALAGLLLMWTNPPTRSGQRGAWAEPVEAAGAPAPGRFEAAVGALDPPAGRLGRAWGSTRSNLAWVNLAVLAVLGASLGAGLVLSGTDVGMVAVLRASEQVGELGIVFFFWCGASLVGGLVYGSLRRSINPLWLLGAMALLTIPMGFATNAWTLGLLSILPGLLCAPVLTSSAEHIADLVEERRRGEAMGWYGSSMTLGSAMGAPFAGAMIDEVGPWAGFVIIGIVAGILAVAGLAVQRSRRRKAAGAPAGRGEDGTIPGAPGSAVDGLLGEPDAV</sequence>
<dbReference type="EMBL" id="JAAMFM010000012">
    <property type="protein sequence ID" value="NVM95228.1"/>
    <property type="molecule type" value="Genomic_DNA"/>
</dbReference>
<dbReference type="PANTHER" id="PTHR23542:SF1">
    <property type="entry name" value="MAJOR FACILITATOR SUPERFAMILY (MFS) PROFILE DOMAIN-CONTAINING PROTEIN"/>
    <property type="match status" value="1"/>
</dbReference>
<keyword evidence="2" id="KW-0812">Transmembrane</keyword>
<evidence type="ECO:0000256" key="2">
    <source>
        <dbReference type="SAM" id="Phobius"/>
    </source>
</evidence>
<dbReference type="InterPro" id="IPR011701">
    <property type="entry name" value="MFS"/>
</dbReference>
<gene>
    <name evidence="3" type="ORF">G6034_09950</name>
</gene>
<accession>A0A7Y7LZZ4</accession>
<keyword evidence="2" id="KW-0472">Membrane</keyword>
<organism evidence="3 4">
    <name type="scientific">Arthrobacter wenxiniae</name>
    <dbReference type="NCBI Taxonomy" id="2713570"/>
    <lineage>
        <taxon>Bacteria</taxon>
        <taxon>Bacillati</taxon>
        <taxon>Actinomycetota</taxon>
        <taxon>Actinomycetes</taxon>
        <taxon>Micrococcales</taxon>
        <taxon>Micrococcaceae</taxon>
        <taxon>Arthrobacter</taxon>
    </lineage>
</organism>
<evidence type="ECO:0000256" key="1">
    <source>
        <dbReference type="SAM" id="MobiDB-lite"/>
    </source>
</evidence>
<dbReference type="Gene3D" id="1.20.1250.20">
    <property type="entry name" value="MFS general substrate transporter like domains"/>
    <property type="match status" value="2"/>
</dbReference>
<proteinExistence type="predicted"/>
<dbReference type="PANTHER" id="PTHR23542">
    <property type="match status" value="1"/>
</dbReference>
<feature type="transmembrane region" description="Helical" evidence="2">
    <location>
        <begin position="308"/>
        <end position="328"/>
    </location>
</feature>
<feature type="transmembrane region" description="Helical" evidence="2">
    <location>
        <begin position="280"/>
        <end position="301"/>
    </location>
</feature>
<dbReference type="RefSeq" id="WP_176634947.1">
    <property type="nucleotide sequence ID" value="NZ_JAAMFM010000012.1"/>
</dbReference>
<evidence type="ECO:0000313" key="4">
    <source>
        <dbReference type="Proteomes" id="UP000543556"/>
    </source>
</evidence>
<feature type="transmembrane region" description="Helical" evidence="2">
    <location>
        <begin position="393"/>
        <end position="413"/>
    </location>
</feature>
<dbReference type="SUPFAM" id="SSF103473">
    <property type="entry name" value="MFS general substrate transporter"/>
    <property type="match status" value="1"/>
</dbReference>
<feature type="transmembrane region" description="Helical" evidence="2">
    <location>
        <begin position="167"/>
        <end position="186"/>
    </location>
</feature>
<feature type="transmembrane region" description="Helical" evidence="2">
    <location>
        <begin position="20"/>
        <end position="42"/>
    </location>
</feature>
<dbReference type="GO" id="GO:0022857">
    <property type="term" value="F:transmembrane transporter activity"/>
    <property type="evidence" value="ECO:0007669"/>
    <property type="project" value="InterPro"/>
</dbReference>
<keyword evidence="4" id="KW-1185">Reference proteome</keyword>
<feature type="region of interest" description="Disordered" evidence="1">
    <location>
        <begin position="422"/>
        <end position="452"/>
    </location>
</feature>
<feature type="transmembrane region" description="Helical" evidence="2">
    <location>
        <begin position="239"/>
        <end position="260"/>
    </location>
</feature>
<feature type="transmembrane region" description="Helical" evidence="2">
    <location>
        <begin position="105"/>
        <end position="126"/>
    </location>
</feature>
<protein>
    <submittedName>
        <fullName evidence="3">MFS transporter</fullName>
    </submittedName>
</protein>
<dbReference type="AlphaFoldDB" id="A0A7Y7LZZ4"/>
<reference evidence="3 4" key="1">
    <citation type="submission" date="2020-02" db="EMBL/GenBank/DDBJ databases">
        <title>Genome sequence of strain AETb3-4.</title>
        <authorList>
            <person name="Gao J."/>
            <person name="Zhang X."/>
        </authorList>
    </citation>
    <scope>NUCLEOTIDE SEQUENCE [LARGE SCALE GENOMIC DNA]</scope>
    <source>
        <strain evidence="3 4">AETb3-4</strain>
    </source>
</reference>
<dbReference type="Proteomes" id="UP000543556">
    <property type="component" value="Unassembled WGS sequence"/>
</dbReference>
<feature type="transmembrane region" description="Helical" evidence="2">
    <location>
        <begin position="138"/>
        <end position="161"/>
    </location>
</feature>
<evidence type="ECO:0000313" key="3">
    <source>
        <dbReference type="EMBL" id="NVM95228.1"/>
    </source>
</evidence>
<feature type="transmembrane region" description="Helical" evidence="2">
    <location>
        <begin position="81"/>
        <end position="99"/>
    </location>
</feature>
<name>A0A7Y7LZZ4_9MICC</name>
<feature type="transmembrane region" description="Helical" evidence="2">
    <location>
        <begin position="48"/>
        <end position="69"/>
    </location>
</feature>